<evidence type="ECO:0000256" key="4">
    <source>
        <dbReference type="ARBA" id="ARBA00022840"/>
    </source>
</evidence>
<dbReference type="InterPro" id="IPR004524">
    <property type="entry name" value="Asp-tRNA-ligase_1"/>
</dbReference>
<dbReference type="InterPro" id="IPR047089">
    <property type="entry name" value="Asp-tRNA-ligase_1_N"/>
</dbReference>
<feature type="binding site" evidence="7">
    <location>
        <position position="218"/>
    </location>
    <ligand>
        <name>L-aspartate</name>
        <dbReference type="ChEBI" id="CHEBI:29991"/>
    </ligand>
</feature>
<dbReference type="InterPro" id="IPR004115">
    <property type="entry name" value="GAD-like_sf"/>
</dbReference>
<reference evidence="9" key="1">
    <citation type="submission" date="2023-04" db="EMBL/GenBank/DDBJ databases">
        <title>Genome sequencing of multiple Borrelia sensu lato isolates spanning a world-wide range of genetic and epidemiological diversity.</title>
        <authorList>
            <person name="Mongodin E.F."/>
            <person name="Fraser C.M."/>
            <person name="Rudenko N."/>
            <person name="Golovchenko M."/>
            <person name="Margos G."/>
            <person name="Fingerle V."/>
            <person name="Marques A."/>
            <person name="Kawabata H."/>
            <person name="Lopes de Carvalho I."/>
            <person name="Norte C."/>
            <person name="Nuncio S."/>
            <person name="Schutzer S.E."/>
            <person name="Luft B."/>
            <person name="Qiu W."/>
            <person name="Casjens S.R."/>
        </authorList>
    </citation>
    <scope>NUCLEOTIDE SEQUENCE [LARGE SCALE GENOMIC DNA]</scope>
    <source>
        <strain evidence="9">SCGT-18</strain>
    </source>
</reference>
<dbReference type="InterPro" id="IPR004365">
    <property type="entry name" value="NA-bd_OB_tRNA"/>
</dbReference>
<dbReference type="InterPro" id="IPR002312">
    <property type="entry name" value="Asp/Asn-tRNA-synth_IIb"/>
</dbReference>
<keyword evidence="6 7" id="KW-0030">Aminoacyl-tRNA synthetase</keyword>
<protein>
    <recommendedName>
        <fullName evidence="7">Aspartate--tRNA(Asp/Asn) ligase</fullName>
        <ecNumber evidence="7">6.1.1.23</ecNumber>
    </recommendedName>
    <alternativeName>
        <fullName evidence="7">Aspartyl-tRNA synthetase</fullName>
        <shortName evidence="7">AspRS</shortName>
    </alternativeName>
    <alternativeName>
        <fullName evidence="7">Non-discriminating aspartyl-tRNA synthetase</fullName>
        <shortName evidence="7">ND-AspRS</shortName>
    </alternativeName>
</protein>
<dbReference type="GO" id="GO:0004815">
    <property type="term" value="F:aspartate-tRNA ligase activity"/>
    <property type="evidence" value="ECO:0007669"/>
    <property type="project" value="UniProtKB-EC"/>
</dbReference>
<dbReference type="NCBIfam" id="NF001750">
    <property type="entry name" value="PRK00476.1"/>
    <property type="match status" value="1"/>
</dbReference>
<comment type="catalytic activity">
    <reaction evidence="7">
        <text>tRNA(Asx) + L-aspartate + ATP = L-aspartyl-tRNA(Asx) + AMP + diphosphate</text>
        <dbReference type="Rhea" id="RHEA:18349"/>
        <dbReference type="Rhea" id="RHEA-COMP:9710"/>
        <dbReference type="Rhea" id="RHEA-COMP:9711"/>
        <dbReference type="ChEBI" id="CHEBI:29991"/>
        <dbReference type="ChEBI" id="CHEBI:30616"/>
        <dbReference type="ChEBI" id="CHEBI:33019"/>
        <dbReference type="ChEBI" id="CHEBI:78442"/>
        <dbReference type="ChEBI" id="CHEBI:78516"/>
        <dbReference type="ChEBI" id="CHEBI:456215"/>
        <dbReference type="EC" id="6.1.1.23"/>
    </reaction>
</comment>
<dbReference type="InterPro" id="IPR047090">
    <property type="entry name" value="AspRS_core"/>
</dbReference>
<dbReference type="Gene3D" id="2.40.50.140">
    <property type="entry name" value="Nucleic acid-binding proteins"/>
    <property type="match status" value="1"/>
</dbReference>
<keyword evidence="10" id="KW-1185">Reference proteome</keyword>
<dbReference type="SUPFAM" id="SSF55261">
    <property type="entry name" value="GAD domain-like"/>
    <property type="match status" value="1"/>
</dbReference>
<evidence type="ECO:0000256" key="1">
    <source>
        <dbReference type="ARBA" id="ARBA00006303"/>
    </source>
</evidence>
<comment type="subunit">
    <text evidence="7">Homodimer.</text>
</comment>
<comment type="similarity">
    <text evidence="1 7">Belongs to the class-II aminoacyl-tRNA synthetase family. Type 1 subfamily.</text>
</comment>
<dbReference type="HAMAP" id="MF_00044">
    <property type="entry name" value="Asp_tRNA_synth_type1"/>
    <property type="match status" value="1"/>
</dbReference>
<gene>
    <name evidence="7 9" type="primary">aspS</name>
    <name evidence="9" type="ORF">QIA18_02520</name>
</gene>
<dbReference type="PROSITE" id="PS50862">
    <property type="entry name" value="AA_TRNA_LIGASE_II"/>
    <property type="match status" value="1"/>
</dbReference>
<dbReference type="PANTHER" id="PTHR22594">
    <property type="entry name" value="ASPARTYL/LYSYL-TRNA SYNTHETASE"/>
    <property type="match status" value="1"/>
</dbReference>
<name>A0ABY9E3Y8_9SPIR</name>
<accession>A0ABY9E3Y8</accession>
<evidence type="ECO:0000256" key="7">
    <source>
        <dbReference type="HAMAP-Rule" id="MF_00044"/>
    </source>
</evidence>
<dbReference type="NCBIfam" id="TIGR00459">
    <property type="entry name" value="aspS_bact"/>
    <property type="match status" value="1"/>
</dbReference>
<feature type="binding site" evidence="7">
    <location>
        <begin position="218"/>
        <end position="220"/>
    </location>
    <ligand>
        <name>ATP</name>
        <dbReference type="ChEBI" id="CHEBI:30616"/>
    </ligand>
</feature>
<dbReference type="Proteomes" id="UP001304851">
    <property type="component" value="Chromosome"/>
</dbReference>
<dbReference type="Gene3D" id="3.30.1360.30">
    <property type="entry name" value="GAD-like domain"/>
    <property type="match status" value="1"/>
</dbReference>
<dbReference type="SUPFAM" id="SSF50249">
    <property type="entry name" value="Nucleic acid-binding proteins"/>
    <property type="match status" value="1"/>
</dbReference>
<dbReference type="CDD" id="cd04317">
    <property type="entry name" value="EcAspRS_like_N"/>
    <property type="match status" value="1"/>
</dbReference>
<comment type="subcellular location">
    <subcellularLocation>
        <location evidence="7">Cytoplasm</location>
    </subcellularLocation>
</comment>
<dbReference type="InterPro" id="IPR006195">
    <property type="entry name" value="aa-tRNA-synth_II"/>
</dbReference>
<feature type="binding site" evidence="7">
    <location>
        <position position="446"/>
    </location>
    <ligand>
        <name>L-aspartate</name>
        <dbReference type="ChEBI" id="CHEBI:29991"/>
    </ligand>
</feature>
<dbReference type="Pfam" id="PF02938">
    <property type="entry name" value="GAD"/>
    <property type="match status" value="1"/>
</dbReference>
<dbReference type="PANTHER" id="PTHR22594:SF5">
    <property type="entry name" value="ASPARTATE--TRNA LIGASE, MITOCHONDRIAL"/>
    <property type="match status" value="1"/>
</dbReference>
<feature type="binding site" evidence="7">
    <location>
        <position position="480"/>
    </location>
    <ligand>
        <name>ATP</name>
        <dbReference type="ChEBI" id="CHEBI:30616"/>
    </ligand>
</feature>
<comment type="function">
    <text evidence="7">Aspartyl-tRNA synthetase with relaxed tRNA specificity since it is able to aspartylate not only its cognate tRNA(Asp) but also tRNA(Asn). Reaction proceeds in two steps: L-aspartate is first activated by ATP to form Asp-AMP and then transferred to the acceptor end of tRNA(Asp/Asn).</text>
</comment>
<dbReference type="RefSeq" id="WP_301341599.1">
    <property type="nucleotide sequence ID" value="NZ_CP124072.1"/>
</dbReference>
<dbReference type="InterPro" id="IPR029351">
    <property type="entry name" value="GAD_dom"/>
</dbReference>
<keyword evidence="3 7" id="KW-0547">Nucleotide-binding</keyword>
<evidence type="ECO:0000313" key="9">
    <source>
        <dbReference type="EMBL" id="WKC90825.1"/>
    </source>
</evidence>
<keyword evidence="7" id="KW-0963">Cytoplasm</keyword>
<dbReference type="InterPro" id="IPR012340">
    <property type="entry name" value="NA-bd_OB-fold"/>
</dbReference>
<keyword evidence="5 7" id="KW-0648">Protein biosynthesis</keyword>
<dbReference type="Pfam" id="PF01336">
    <property type="entry name" value="tRNA_anti-codon"/>
    <property type="match status" value="1"/>
</dbReference>
<dbReference type="PRINTS" id="PR01042">
    <property type="entry name" value="TRNASYNTHASP"/>
</dbReference>
<evidence type="ECO:0000256" key="5">
    <source>
        <dbReference type="ARBA" id="ARBA00022917"/>
    </source>
</evidence>
<dbReference type="InterPro" id="IPR045864">
    <property type="entry name" value="aa-tRNA-synth_II/BPL/LPL"/>
</dbReference>
<evidence type="ECO:0000259" key="8">
    <source>
        <dbReference type="PROSITE" id="PS50862"/>
    </source>
</evidence>
<dbReference type="CDD" id="cd00777">
    <property type="entry name" value="AspRS_core"/>
    <property type="match status" value="1"/>
</dbReference>
<dbReference type="InterPro" id="IPR004364">
    <property type="entry name" value="Aa-tRNA-synt_II"/>
</dbReference>
<dbReference type="Gene3D" id="3.30.930.10">
    <property type="entry name" value="Bira Bifunctional Protein, Domain 2"/>
    <property type="match status" value="1"/>
</dbReference>
<dbReference type="SUPFAM" id="SSF55681">
    <property type="entry name" value="Class II aaRS and biotin synthetases"/>
    <property type="match status" value="1"/>
</dbReference>
<evidence type="ECO:0000256" key="6">
    <source>
        <dbReference type="ARBA" id="ARBA00023146"/>
    </source>
</evidence>
<evidence type="ECO:0000256" key="2">
    <source>
        <dbReference type="ARBA" id="ARBA00022598"/>
    </source>
</evidence>
<feature type="binding site" evidence="7">
    <location>
        <position position="227"/>
    </location>
    <ligand>
        <name>ATP</name>
        <dbReference type="ChEBI" id="CHEBI:30616"/>
    </ligand>
</feature>
<feature type="site" description="Important for tRNA non-discrimination" evidence="7">
    <location>
        <position position="31"/>
    </location>
</feature>
<feature type="binding site" evidence="7">
    <location>
        <position position="172"/>
    </location>
    <ligand>
        <name>L-aspartate</name>
        <dbReference type="ChEBI" id="CHEBI:29991"/>
    </ligand>
</feature>
<dbReference type="EC" id="6.1.1.23" evidence="7"/>
<evidence type="ECO:0000313" key="10">
    <source>
        <dbReference type="Proteomes" id="UP001304851"/>
    </source>
</evidence>
<feature type="binding site" evidence="7">
    <location>
        <begin position="532"/>
        <end position="535"/>
    </location>
    <ligand>
        <name>ATP</name>
        <dbReference type="ChEBI" id="CHEBI:30616"/>
    </ligand>
</feature>
<feature type="domain" description="Aminoacyl-transfer RNA synthetases class-II family profile" evidence="8">
    <location>
        <begin position="149"/>
        <end position="553"/>
    </location>
</feature>
<dbReference type="EMBL" id="CP124072">
    <property type="protein sequence ID" value="WKC90825.1"/>
    <property type="molecule type" value="Genomic_DNA"/>
</dbReference>
<feature type="binding site" evidence="7">
    <location>
        <position position="487"/>
    </location>
    <ligand>
        <name>L-aspartate</name>
        <dbReference type="ChEBI" id="CHEBI:29991"/>
    </ligand>
</feature>
<proteinExistence type="inferred from homology"/>
<comment type="caution">
    <text evidence="7">Lacks conserved residue(s) required for the propagation of feature annotation.</text>
</comment>
<keyword evidence="2 7" id="KW-0436">Ligase</keyword>
<sequence>MFKVIKCNELNEKLINKKVEVNAWVKKIRHHGKFIFLNIRDRYEKAQVLVNEEYLLKIAEKIKLEYCIKIQGLLIKRPPNMINANMKTGHFEILAKNIEIISKCNELPFMIEDDNNASENSKLEYRYLDLRRDSLKNKIILRSQATHLIRNFLVKRKFLELETPTFVKSTPEGARDFIIPSRIHKGSFYALPQSPQLYKQLIMIAGFDKYFQMARCYRDEDSRGDRQPEFTQLDLEMSFVKKENIFKLIENMLFLIFKNCINVNLPKKFKKITYKKAMNKYGSDKPDTRFELELQDISRNLKNSEFNIFKDTLKNKGSIKILIVKNKADKFSRTKINNLEEIAKLYKTQGLYFTKIENNKFSGGIAKFLKTKEQNLIKTYSLENNDMIFFIANNNWETACKAMGQIRLKIANDLGLIDENKFEFLWVYDFPLFEYDENTKTYSPAHHMFSLPKKQYIANLEKNPKKTIGEIYDLVLNGVELGSGSIRIHNKELQQRILNIIGFQKEKSENRFGFFLKALEYGPPNHGGIAIGIDRLLMLMTKSTSIKDVILFPKNSFAASPLDNSPSKISNKQLKELGISIIADTLDL</sequence>
<keyword evidence="4 7" id="KW-0067">ATP-binding</keyword>
<feature type="region of interest" description="Aspartate" evidence="7">
    <location>
        <begin position="196"/>
        <end position="199"/>
    </location>
</feature>
<dbReference type="Pfam" id="PF00152">
    <property type="entry name" value="tRNA-synt_2"/>
    <property type="match status" value="1"/>
</dbReference>
<evidence type="ECO:0000256" key="3">
    <source>
        <dbReference type="ARBA" id="ARBA00022741"/>
    </source>
</evidence>
<organism evidence="9 10">
    <name type="scientific">Borreliella carolinensis</name>
    <dbReference type="NCBI Taxonomy" id="478174"/>
    <lineage>
        <taxon>Bacteria</taxon>
        <taxon>Pseudomonadati</taxon>
        <taxon>Spirochaetota</taxon>
        <taxon>Spirochaetia</taxon>
        <taxon>Spirochaetales</taxon>
        <taxon>Borreliaceae</taxon>
        <taxon>Borreliella</taxon>
    </lineage>
</organism>